<dbReference type="OrthoDB" id="5984008at2759"/>
<evidence type="ECO:0000256" key="5">
    <source>
        <dbReference type="ARBA" id="ARBA00023065"/>
    </source>
</evidence>
<evidence type="ECO:0000256" key="11">
    <source>
        <dbReference type="SAM" id="Phobius"/>
    </source>
</evidence>
<dbReference type="FunFam" id="3.40.190.10:FF:000103">
    <property type="entry name" value="Glutamate receptor"/>
    <property type="match status" value="1"/>
</dbReference>
<evidence type="ECO:0000313" key="14">
    <source>
        <dbReference type="Proteomes" id="UP000554482"/>
    </source>
</evidence>
<evidence type="ECO:0000256" key="1">
    <source>
        <dbReference type="ARBA" id="ARBA00004141"/>
    </source>
</evidence>
<dbReference type="Gene3D" id="3.40.190.10">
    <property type="entry name" value="Periplasmic binding protein-like II"/>
    <property type="match status" value="3"/>
</dbReference>
<proteinExistence type="predicted"/>
<dbReference type="CDD" id="cd13686">
    <property type="entry name" value="GluR_Plant"/>
    <property type="match status" value="1"/>
</dbReference>
<dbReference type="SMART" id="SM00079">
    <property type="entry name" value="PBPe"/>
    <property type="match status" value="1"/>
</dbReference>
<dbReference type="GO" id="GO:0016020">
    <property type="term" value="C:membrane"/>
    <property type="evidence" value="ECO:0007669"/>
    <property type="project" value="UniProtKB-SubCell"/>
</dbReference>
<feature type="transmembrane region" description="Helical" evidence="11">
    <location>
        <begin position="470"/>
        <end position="495"/>
    </location>
</feature>
<evidence type="ECO:0000256" key="3">
    <source>
        <dbReference type="ARBA" id="ARBA00022692"/>
    </source>
</evidence>
<keyword evidence="2" id="KW-0813">Transport</keyword>
<name>A0A7J6VPJ0_THATH</name>
<dbReference type="EMBL" id="JABWDY010029569">
    <property type="protein sequence ID" value="KAF5186272.1"/>
    <property type="molecule type" value="Genomic_DNA"/>
</dbReference>
<keyword evidence="8" id="KW-0325">Glycoprotein</keyword>
<keyword evidence="10" id="KW-0407">Ion channel</keyword>
<dbReference type="InterPro" id="IPR001320">
    <property type="entry name" value="Iontro_rcpt_C"/>
</dbReference>
<keyword evidence="4 11" id="KW-1133">Transmembrane helix</keyword>
<dbReference type="Proteomes" id="UP000554482">
    <property type="component" value="Unassembled WGS sequence"/>
</dbReference>
<evidence type="ECO:0000259" key="12">
    <source>
        <dbReference type="SMART" id="SM00079"/>
    </source>
</evidence>
<dbReference type="InterPro" id="IPR001638">
    <property type="entry name" value="Solute-binding_3/MltF_N"/>
</dbReference>
<keyword evidence="7 13" id="KW-0675">Receptor</keyword>
<dbReference type="SUPFAM" id="SSF53850">
    <property type="entry name" value="Periplasmic binding protein-like II"/>
    <property type="match status" value="1"/>
</dbReference>
<evidence type="ECO:0000256" key="10">
    <source>
        <dbReference type="ARBA" id="ARBA00023303"/>
    </source>
</evidence>
<evidence type="ECO:0000256" key="9">
    <source>
        <dbReference type="ARBA" id="ARBA00023286"/>
    </source>
</evidence>
<keyword evidence="3 11" id="KW-0812">Transmembrane</keyword>
<dbReference type="AlphaFoldDB" id="A0A7J6VPJ0"/>
<keyword evidence="14" id="KW-1185">Reference proteome</keyword>
<organism evidence="13 14">
    <name type="scientific">Thalictrum thalictroides</name>
    <name type="common">Rue-anemone</name>
    <name type="synonym">Anemone thalictroides</name>
    <dbReference type="NCBI Taxonomy" id="46969"/>
    <lineage>
        <taxon>Eukaryota</taxon>
        <taxon>Viridiplantae</taxon>
        <taxon>Streptophyta</taxon>
        <taxon>Embryophyta</taxon>
        <taxon>Tracheophyta</taxon>
        <taxon>Spermatophyta</taxon>
        <taxon>Magnoliopsida</taxon>
        <taxon>Ranunculales</taxon>
        <taxon>Ranunculaceae</taxon>
        <taxon>Thalictroideae</taxon>
        <taxon>Thalictrum</taxon>
    </lineage>
</organism>
<dbReference type="InterPro" id="IPR015683">
    <property type="entry name" value="Ionotropic_Glu_rcpt"/>
</dbReference>
<accession>A0A7J6VPJ0</accession>
<evidence type="ECO:0000256" key="6">
    <source>
        <dbReference type="ARBA" id="ARBA00023136"/>
    </source>
</evidence>
<evidence type="ECO:0000256" key="2">
    <source>
        <dbReference type="ARBA" id="ARBA00022448"/>
    </source>
</evidence>
<dbReference type="PANTHER" id="PTHR18966">
    <property type="entry name" value="IONOTROPIC GLUTAMATE RECEPTOR"/>
    <property type="match status" value="1"/>
</dbReference>
<protein>
    <submittedName>
        <fullName evidence="13">Glutamate receptor 2.2</fullName>
    </submittedName>
</protein>
<dbReference type="Pfam" id="PF00497">
    <property type="entry name" value="SBP_bac_3"/>
    <property type="match status" value="1"/>
</dbReference>
<dbReference type="GO" id="GO:0015276">
    <property type="term" value="F:ligand-gated monoatomic ion channel activity"/>
    <property type="evidence" value="ECO:0007669"/>
    <property type="project" value="InterPro"/>
</dbReference>
<keyword evidence="5" id="KW-0406">Ion transport</keyword>
<reference evidence="13 14" key="1">
    <citation type="submission" date="2020-06" db="EMBL/GenBank/DDBJ databases">
        <title>Transcriptomic and genomic resources for Thalictrum thalictroides and T. hernandezii: Facilitating candidate gene discovery in an emerging model plant lineage.</title>
        <authorList>
            <person name="Arias T."/>
            <person name="Riano-Pachon D.M."/>
            <person name="Di Stilio V.S."/>
        </authorList>
    </citation>
    <scope>NUCLEOTIDE SEQUENCE [LARGE SCALE GENOMIC DNA]</scope>
    <source>
        <strain evidence="14">cv. WT478/WT964</strain>
        <tissue evidence="13">Leaves</tissue>
    </source>
</reference>
<evidence type="ECO:0000256" key="7">
    <source>
        <dbReference type="ARBA" id="ARBA00023170"/>
    </source>
</evidence>
<evidence type="ECO:0000256" key="4">
    <source>
        <dbReference type="ARBA" id="ARBA00022989"/>
    </source>
</evidence>
<keyword evidence="9" id="KW-1071">Ligand-gated ion channel</keyword>
<comment type="caution">
    <text evidence="13">The sequence shown here is derived from an EMBL/GenBank/DDBJ whole genome shotgun (WGS) entry which is preliminary data.</text>
</comment>
<feature type="domain" description="Ionotropic glutamate receptor C-terminal" evidence="12">
    <location>
        <begin position="124"/>
        <end position="448"/>
    </location>
</feature>
<keyword evidence="6 11" id="KW-0472">Membrane</keyword>
<comment type="subcellular location">
    <subcellularLocation>
        <location evidence="1">Membrane</location>
        <topology evidence="1">Multi-pass membrane protein</topology>
    </subcellularLocation>
</comment>
<gene>
    <name evidence="13" type="ORF">FRX31_024142</name>
</gene>
<evidence type="ECO:0000256" key="8">
    <source>
        <dbReference type="ARBA" id="ARBA00023180"/>
    </source>
</evidence>
<sequence length="548" mass="62642">MVIGSEYKLVVMDRSNLIKNGDFVGYQKGSFAETILKELNANETKLMAYNSPEEYDEALHEGSKDGGGIAAIFYEPPYIQFFINNYSSHGSVAEHLTADNKVRRSKGYCCIWTTVQSSGIPMKKLKIGVPVKDNFREFVGVHSDPISNETLVTGFCIDVFNAVMEALPYIVPYEFVPFQNFNGESVDSYNDLVHQVYLQKYDAVVGDIAITSNRSLSIKFSRPYTYGGVSMVIPVKYNDNSLISYIYLVADFSLPMFLLHLTAMALSLLVNFRNIIFPFPQNIFQALKTRKFVLFISMAVVLFYCEQYMPKLRKQVIDQGDELVLMDVNTLIRNGDFVGYQKGSFVKTLLKELNFDETKLVAYNSPEEYDEALRKGSKNGGVAAIFDEMPYIQLFINKYCGNYTEGPYSYKICQVFEKGSPLVDDVSNAIFSEKWDKIKDIEKKWFGSKSYCHDPRKSILYFISPPHLTLFWWLFIIVLIVVLFSLVLIMFLYIVRNSAIKLWKHLVDRLQVQHTTENDNNNTVVSVNPDLTQSAGTHKFPYVKESKQ</sequence>
<evidence type="ECO:0000313" key="13">
    <source>
        <dbReference type="EMBL" id="KAF5186272.1"/>
    </source>
</evidence>